<accession>A0A154PUL9</accession>
<keyword evidence="2" id="KW-1185">Reference proteome</keyword>
<dbReference type="AlphaFoldDB" id="A0A154PUL9"/>
<sequence>MEMVVERAEREMRRKTIIIRGLRMEGEGKEWIKEGTVKLLGDIAVKVQVNDVRALSKDSEAEWETREGKMVWMEYMKIWVEGKCRVWDKWQEVYRGNGGEKVEGEEG</sequence>
<proteinExistence type="predicted"/>
<organism evidence="1 2">
    <name type="scientific">Dufourea novaeangliae</name>
    <name type="common">Sweat bee</name>
    <dbReference type="NCBI Taxonomy" id="178035"/>
    <lineage>
        <taxon>Eukaryota</taxon>
        <taxon>Metazoa</taxon>
        <taxon>Ecdysozoa</taxon>
        <taxon>Arthropoda</taxon>
        <taxon>Hexapoda</taxon>
        <taxon>Insecta</taxon>
        <taxon>Pterygota</taxon>
        <taxon>Neoptera</taxon>
        <taxon>Endopterygota</taxon>
        <taxon>Hymenoptera</taxon>
        <taxon>Apocrita</taxon>
        <taxon>Aculeata</taxon>
        <taxon>Apoidea</taxon>
        <taxon>Anthophila</taxon>
        <taxon>Halictidae</taxon>
        <taxon>Rophitinae</taxon>
        <taxon>Dufourea</taxon>
    </lineage>
</organism>
<reference evidence="1 2" key="1">
    <citation type="submission" date="2015-07" db="EMBL/GenBank/DDBJ databases">
        <title>The genome of Dufourea novaeangliae.</title>
        <authorList>
            <person name="Pan H."/>
            <person name="Kapheim K."/>
        </authorList>
    </citation>
    <scope>NUCLEOTIDE SEQUENCE [LARGE SCALE GENOMIC DNA]</scope>
    <source>
        <strain evidence="1">0120121106</strain>
        <tissue evidence="1">Whole body</tissue>
    </source>
</reference>
<evidence type="ECO:0000313" key="1">
    <source>
        <dbReference type="EMBL" id="KZC15048.1"/>
    </source>
</evidence>
<protein>
    <submittedName>
        <fullName evidence="1">Uncharacterized protein</fullName>
    </submittedName>
</protein>
<name>A0A154PUL9_DUFNO</name>
<evidence type="ECO:0000313" key="2">
    <source>
        <dbReference type="Proteomes" id="UP000076502"/>
    </source>
</evidence>
<dbReference type="EMBL" id="KQ435194">
    <property type="protein sequence ID" value="KZC15048.1"/>
    <property type="molecule type" value="Genomic_DNA"/>
</dbReference>
<dbReference type="Proteomes" id="UP000076502">
    <property type="component" value="Unassembled WGS sequence"/>
</dbReference>
<gene>
    <name evidence="1" type="ORF">WN55_08612</name>
</gene>